<dbReference type="PaxDb" id="6239-Y87G2A.25"/>
<sequence length="133" mass="15320">MLLPKVYDVYIVPVLLLCAVMLLVFILKSIFHRPHTPQSGNPSGNPENSNKKCGKRKRRFAKKDIRASEMEEKNRHKAEKREESKAERVKLKKAEGGHQKQKQKINIRKNSTNLVENGGAQRVVKLNVPRKRN</sequence>
<evidence type="ECO:0000313" key="5">
    <source>
        <dbReference type="WormBase" id="Y87G2A.25"/>
    </source>
</evidence>
<dbReference type="AlphaFoldDB" id="H2KMK8"/>
<evidence type="ECO:0000313" key="4">
    <source>
        <dbReference type="Proteomes" id="UP000001940"/>
    </source>
</evidence>
<keyword evidence="2" id="KW-1133">Transmembrane helix</keyword>
<keyword evidence="2" id="KW-0472">Membrane</keyword>
<feature type="transmembrane region" description="Helical" evidence="2">
    <location>
        <begin position="6"/>
        <end position="27"/>
    </location>
</feature>
<feature type="compositionally biased region" description="Low complexity" evidence="1">
    <location>
        <begin position="39"/>
        <end position="48"/>
    </location>
</feature>
<reference evidence="3 4" key="1">
    <citation type="journal article" date="1998" name="Science">
        <title>Genome sequence of the nematode C. elegans: a platform for investigating biology.</title>
        <authorList>
            <consortium name="The C. elegans sequencing consortium"/>
            <person name="Sulson J.E."/>
            <person name="Waterston R."/>
        </authorList>
    </citation>
    <scope>NUCLEOTIDE SEQUENCE [LARGE SCALE GENOMIC DNA]</scope>
    <source>
        <strain evidence="3 4">Bristol N2</strain>
    </source>
</reference>
<dbReference type="KEGG" id="cel:CELE_Y87G2A.25"/>
<dbReference type="HOGENOM" id="CLU_138759_0_0_1"/>
<evidence type="ECO:0000256" key="1">
    <source>
        <dbReference type="SAM" id="MobiDB-lite"/>
    </source>
</evidence>
<dbReference type="EMBL" id="BX284601">
    <property type="protein sequence ID" value="CCE71920.1"/>
    <property type="molecule type" value="Genomic_DNA"/>
</dbReference>
<dbReference type="CTD" id="13182797"/>
<dbReference type="AGR" id="WB:WBGene00219288"/>
<accession>H2KMK8</accession>
<dbReference type="InParanoid" id="H2KMK8"/>
<dbReference type="SMR" id="H2KMK8"/>
<dbReference type="Proteomes" id="UP000001940">
    <property type="component" value="Chromosome I"/>
</dbReference>
<keyword evidence="4" id="KW-1185">Reference proteome</keyword>
<gene>
    <name evidence="3" type="ORF">CELE_Y87G2A.25</name>
    <name evidence="3 5" type="ORF">Y87G2A.25</name>
</gene>
<dbReference type="RefSeq" id="NP_001252179.1">
    <property type="nucleotide sequence ID" value="NM_001265250.1"/>
</dbReference>
<dbReference type="eggNOG" id="ENOG502TJ8T">
    <property type="taxonomic scope" value="Eukaryota"/>
</dbReference>
<evidence type="ECO:0000313" key="3">
    <source>
        <dbReference type="EMBL" id="CCE71920.1"/>
    </source>
</evidence>
<organism evidence="3 4">
    <name type="scientific">Caenorhabditis elegans</name>
    <dbReference type="NCBI Taxonomy" id="6239"/>
    <lineage>
        <taxon>Eukaryota</taxon>
        <taxon>Metazoa</taxon>
        <taxon>Ecdysozoa</taxon>
        <taxon>Nematoda</taxon>
        <taxon>Chromadorea</taxon>
        <taxon>Rhabditida</taxon>
        <taxon>Rhabditina</taxon>
        <taxon>Rhabditomorpha</taxon>
        <taxon>Rhabditoidea</taxon>
        <taxon>Rhabditidae</taxon>
        <taxon>Peloderinae</taxon>
        <taxon>Caenorhabditis</taxon>
    </lineage>
</organism>
<name>H2KMK8_CAEEL</name>
<dbReference type="Bgee" id="WBGene00219288">
    <property type="expression patterns" value="Expressed in pharyngeal muscle cell (C elegans) and 3 other cell types or tissues"/>
</dbReference>
<protein>
    <submittedName>
        <fullName evidence="3">Uncharacterized protein</fullName>
    </submittedName>
</protein>
<dbReference type="WormBase" id="Y87G2A.25">
    <property type="protein sequence ID" value="CE46798"/>
    <property type="gene ID" value="WBGene00219288"/>
</dbReference>
<feature type="compositionally biased region" description="Basic residues" evidence="1">
    <location>
        <begin position="52"/>
        <end position="61"/>
    </location>
</feature>
<dbReference type="FunCoup" id="H2KMK8">
    <property type="interactions" value="128"/>
</dbReference>
<dbReference type="GeneID" id="13182797"/>
<evidence type="ECO:0000256" key="2">
    <source>
        <dbReference type="SAM" id="Phobius"/>
    </source>
</evidence>
<feature type="region of interest" description="Disordered" evidence="1">
    <location>
        <begin position="34"/>
        <end position="133"/>
    </location>
</feature>
<keyword evidence="2" id="KW-0812">Transmembrane</keyword>
<proteinExistence type="predicted"/>
<feature type="compositionally biased region" description="Basic and acidic residues" evidence="1">
    <location>
        <begin position="62"/>
        <end position="98"/>
    </location>
</feature>